<gene>
    <name evidence="2" type="ORF">J5X75_04265</name>
</gene>
<evidence type="ECO:0000256" key="1">
    <source>
        <dbReference type="SAM" id="SignalP"/>
    </source>
</evidence>
<evidence type="ECO:0008006" key="4">
    <source>
        <dbReference type="Google" id="ProtNLM"/>
    </source>
</evidence>
<dbReference type="RefSeq" id="WP_208465946.1">
    <property type="nucleotide sequence ID" value="NZ_JAGFNS010000002.1"/>
</dbReference>
<accession>A0ABS3UDC4</accession>
<name>A0ABS3UDC4_9ACTN</name>
<evidence type="ECO:0000313" key="3">
    <source>
        <dbReference type="Proteomes" id="UP000679690"/>
    </source>
</evidence>
<keyword evidence="1" id="KW-0732">Signal</keyword>
<feature type="signal peptide" evidence="1">
    <location>
        <begin position="1"/>
        <end position="30"/>
    </location>
</feature>
<keyword evidence="3" id="KW-1185">Reference proteome</keyword>
<dbReference type="Proteomes" id="UP000679690">
    <property type="component" value="Unassembled WGS sequence"/>
</dbReference>
<sequence length="146" mass="15459">MTTKQKVAAGALSVIAATATLAGVASPAQAAYPTTTFTLKYGNSYASGNLTWYNRSVRVAGNIAVTAGNCRWIEAGTYYLDSKGEHYIDSDARGPYCNSGSSTIIDQFDFTVLADISGGAEMVKVEFGEDLVNPFVSKKCFKATPC</sequence>
<protein>
    <recommendedName>
        <fullName evidence="4">Secreted protein</fullName>
    </recommendedName>
</protein>
<evidence type="ECO:0000313" key="2">
    <source>
        <dbReference type="EMBL" id="MBO3736733.1"/>
    </source>
</evidence>
<comment type="caution">
    <text evidence="2">The sequence shown here is derived from an EMBL/GenBank/DDBJ whole genome shotgun (WGS) entry which is preliminary data.</text>
</comment>
<proteinExistence type="predicted"/>
<reference evidence="2 3" key="1">
    <citation type="submission" date="2021-03" db="EMBL/GenBank/DDBJ databases">
        <title>Actinoplanes flavus sp. nov., a novel actinomycete isolated from Coconut Palm rhizosphere soil.</title>
        <authorList>
            <person name="Luo X."/>
        </authorList>
    </citation>
    <scope>NUCLEOTIDE SEQUENCE [LARGE SCALE GENOMIC DNA]</scope>
    <source>
        <strain evidence="2 3">NEAU-H7</strain>
    </source>
</reference>
<feature type="chain" id="PRO_5045874887" description="Secreted protein" evidence="1">
    <location>
        <begin position="31"/>
        <end position="146"/>
    </location>
</feature>
<organism evidence="2 3">
    <name type="scientific">Actinoplanes flavus</name>
    <dbReference type="NCBI Taxonomy" id="2820290"/>
    <lineage>
        <taxon>Bacteria</taxon>
        <taxon>Bacillati</taxon>
        <taxon>Actinomycetota</taxon>
        <taxon>Actinomycetes</taxon>
        <taxon>Micromonosporales</taxon>
        <taxon>Micromonosporaceae</taxon>
        <taxon>Actinoplanes</taxon>
    </lineage>
</organism>
<dbReference type="EMBL" id="JAGFNS010000002">
    <property type="protein sequence ID" value="MBO3736733.1"/>
    <property type="molecule type" value="Genomic_DNA"/>
</dbReference>